<dbReference type="GO" id="GO:0015833">
    <property type="term" value="P:peptide transport"/>
    <property type="evidence" value="ECO:0007669"/>
    <property type="project" value="TreeGrafter"/>
</dbReference>
<dbReference type="Pfam" id="PF00496">
    <property type="entry name" value="SBP_bac_5"/>
    <property type="match status" value="1"/>
</dbReference>
<sequence>MTFYFHHPTGLSLMARLVSSAAGDDGANVSGFRNDEYDLLYEAQAATDDTAARREAVQAAQALVYEQVPIRPIFYPVVGAAYRSDSWSGIEPAVGNPLFNVWNAVEAEPLTDRDTLIVGTTFEPPTLNPTLLDTLEAQLPLSLIYDPLMRIGRDGELMPWAAEEVTTDGRVLTVRIREGMTFHDGEPVTADDVAFSLQYVVDTQSPAYSSRLTAMESATALDEHTVEIVLHEPSAAFPAVALATVPVLPEHIWSSIDNPTDFVNEAAVGSGPFSLDARSIGSSVTFSANTDHFSSPVVSALQLVVLGSFDAGIGALGTGEIDLLDDVQNAVNFETLLDQEGVEVVQTESHGWRGLHFNMRHAPFDDLHFRTALSLLVPTQDIIDVIVAGYGAPAGSFIPPVLSQWHNEALDAYETDPAAAMAELDAAGYVRDEDGTLYYPPEGVDGRVLHNDG</sequence>
<organism evidence="2 3">
    <name type="scientific">Euzebya pacifica</name>
    <dbReference type="NCBI Taxonomy" id="1608957"/>
    <lineage>
        <taxon>Bacteria</taxon>
        <taxon>Bacillati</taxon>
        <taxon>Actinomycetota</taxon>
        <taxon>Nitriliruptoria</taxon>
        <taxon>Euzebyales</taxon>
    </lineage>
</organism>
<name>A0A346Y174_9ACTN</name>
<dbReference type="OrthoDB" id="9764591at2"/>
<accession>A0A346Y174</accession>
<evidence type="ECO:0000259" key="1">
    <source>
        <dbReference type="Pfam" id="PF00496"/>
    </source>
</evidence>
<dbReference type="Proteomes" id="UP000264006">
    <property type="component" value="Chromosome"/>
</dbReference>
<dbReference type="CDD" id="cd00995">
    <property type="entry name" value="PBP2_NikA_DppA_OppA_like"/>
    <property type="match status" value="1"/>
</dbReference>
<dbReference type="PANTHER" id="PTHR30290">
    <property type="entry name" value="PERIPLASMIC BINDING COMPONENT OF ABC TRANSPORTER"/>
    <property type="match status" value="1"/>
</dbReference>
<keyword evidence="3" id="KW-1185">Reference proteome</keyword>
<dbReference type="InterPro" id="IPR000914">
    <property type="entry name" value="SBP_5_dom"/>
</dbReference>
<proteinExistence type="predicted"/>
<dbReference type="AlphaFoldDB" id="A0A346Y174"/>
<dbReference type="KEGG" id="euz:DVS28_a3548"/>
<gene>
    <name evidence="2" type="ORF">DVS28_a3548</name>
</gene>
<dbReference type="Gene3D" id="3.40.190.10">
    <property type="entry name" value="Periplasmic binding protein-like II"/>
    <property type="match status" value="1"/>
</dbReference>
<dbReference type="InterPro" id="IPR039424">
    <property type="entry name" value="SBP_5"/>
</dbReference>
<dbReference type="Gene3D" id="3.10.105.10">
    <property type="entry name" value="Dipeptide-binding Protein, Domain 3"/>
    <property type="match status" value="2"/>
</dbReference>
<protein>
    <submittedName>
        <fullName evidence="2">Oligopeptide ABC transporter, periplasmic oligopeptide-binding protein OppA</fullName>
    </submittedName>
</protein>
<feature type="domain" description="Solute-binding protein family 5" evidence="1">
    <location>
        <begin position="156"/>
        <end position="437"/>
    </location>
</feature>
<evidence type="ECO:0000313" key="3">
    <source>
        <dbReference type="Proteomes" id="UP000264006"/>
    </source>
</evidence>
<dbReference type="EMBL" id="CP031165">
    <property type="protein sequence ID" value="AXV08221.1"/>
    <property type="molecule type" value="Genomic_DNA"/>
</dbReference>
<dbReference type="GO" id="GO:1904680">
    <property type="term" value="F:peptide transmembrane transporter activity"/>
    <property type="evidence" value="ECO:0007669"/>
    <property type="project" value="TreeGrafter"/>
</dbReference>
<reference evidence="2 3" key="1">
    <citation type="submission" date="2018-09" db="EMBL/GenBank/DDBJ databases">
        <title>Complete genome sequence of Euzebya sp. DY32-46 isolated from seawater of Pacific Ocean.</title>
        <authorList>
            <person name="Xu L."/>
            <person name="Wu Y.-H."/>
            <person name="Xu X.-W."/>
        </authorList>
    </citation>
    <scope>NUCLEOTIDE SEQUENCE [LARGE SCALE GENOMIC DNA]</scope>
    <source>
        <strain evidence="2 3">DY32-46</strain>
    </source>
</reference>
<dbReference type="SUPFAM" id="SSF53850">
    <property type="entry name" value="Periplasmic binding protein-like II"/>
    <property type="match status" value="2"/>
</dbReference>
<dbReference type="RefSeq" id="WP_114592595.1">
    <property type="nucleotide sequence ID" value="NZ_CP031165.1"/>
</dbReference>
<evidence type="ECO:0000313" key="2">
    <source>
        <dbReference type="EMBL" id="AXV08221.1"/>
    </source>
</evidence>